<keyword evidence="3" id="KW-1185">Reference proteome</keyword>
<feature type="region of interest" description="Disordered" evidence="1">
    <location>
        <begin position="1"/>
        <end position="59"/>
    </location>
</feature>
<feature type="region of interest" description="Disordered" evidence="1">
    <location>
        <begin position="483"/>
        <end position="528"/>
    </location>
</feature>
<dbReference type="GO" id="GO:0042393">
    <property type="term" value="F:histone binding"/>
    <property type="evidence" value="ECO:0000318"/>
    <property type="project" value="GO_Central"/>
</dbReference>
<evidence type="ECO:0000256" key="1">
    <source>
        <dbReference type="SAM" id="MobiDB-lite"/>
    </source>
</evidence>
<name>A0A0D1DT98_MYCMD</name>
<reference evidence="2 3" key="1">
    <citation type="journal article" date="2006" name="Nature">
        <title>Insights from the genome of the biotrophic fungal plant pathogen Ustilago maydis.</title>
        <authorList>
            <person name="Kamper J."/>
            <person name="Kahmann R."/>
            <person name="Bolker M."/>
            <person name="Ma L.J."/>
            <person name="Brefort T."/>
            <person name="Saville B.J."/>
            <person name="Banuett F."/>
            <person name="Kronstad J.W."/>
            <person name="Gold S.E."/>
            <person name="Muller O."/>
            <person name="Perlin M.H."/>
            <person name="Wosten H.A."/>
            <person name="de Vries R."/>
            <person name="Ruiz-Herrera J."/>
            <person name="Reynaga-Pena C.G."/>
            <person name="Snetselaar K."/>
            <person name="McCann M."/>
            <person name="Perez-Martin J."/>
            <person name="Feldbrugge M."/>
            <person name="Basse C.W."/>
            <person name="Steinberg G."/>
            <person name="Ibeas J.I."/>
            <person name="Holloman W."/>
            <person name="Guzman P."/>
            <person name="Farman M."/>
            <person name="Stajich J.E."/>
            <person name="Sentandreu R."/>
            <person name="Gonzalez-Prieto J.M."/>
            <person name="Kennell J.C."/>
            <person name="Molina L."/>
            <person name="Schirawski J."/>
            <person name="Mendoza-Mendoza A."/>
            <person name="Greilinger D."/>
            <person name="Munch K."/>
            <person name="Rossel N."/>
            <person name="Scherer M."/>
            <person name="Vranes M."/>
            <person name="Ladendorf O."/>
            <person name="Vincon V."/>
            <person name="Fuchs U."/>
            <person name="Sandrock B."/>
            <person name="Meng S."/>
            <person name="Ho E.C."/>
            <person name="Cahill M.J."/>
            <person name="Boyce K.J."/>
            <person name="Klose J."/>
            <person name="Klosterman S.J."/>
            <person name="Deelstra H.J."/>
            <person name="Ortiz-Castellanos L."/>
            <person name="Li W."/>
            <person name="Sanchez-Alonso P."/>
            <person name="Schreier P.H."/>
            <person name="Hauser-Hahn I."/>
            <person name="Vaupel M."/>
            <person name="Koopmann E."/>
            <person name="Friedrich G."/>
            <person name="Voss H."/>
            <person name="Schluter T."/>
            <person name="Margolis J."/>
            <person name="Platt D."/>
            <person name="Swimmer C."/>
            <person name="Gnirke A."/>
            <person name="Chen F."/>
            <person name="Vysotskaia V."/>
            <person name="Mannhaupt G."/>
            <person name="Guldener U."/>
            <person name="Munsterkotter M."/>
            <person name="Haase D."/>
            <person name="Oesterheld M."/>
            <person name="Mewes H.W."/>
            <person name="Mauceli E.W."/>
            <person name="DeCaprio D."/>
            <person name="Wade C.M."/>
            <person name="Butler J."/>
            <person name="Young S."/>
            <person name="Jaffe D.B."/>
            <person name="Calvo S."/>
            <person name="Nusbaum C."/>
            <person name="Galagan J."/>
            <person name="Birren B.W."/>
        </authorList>
    </citation>
    <scope>NUCLEOTIDE SEQUENCE [LARGE SCALE GENOMIC DNA]</scope>
    <source>
        <strain evidence="3">DSM 14603 / FGSC 9021 / UM521</strain>
    </source>
</reference>
<feature type="region of interest" description="Disordered" evidence="1">
    <location>
        <begin position="241"/>
        <end position="275"/>
    </location>
</feature>
<dbReference type="InParanoid" id="A0A0D1DT98"/>
<dbReference type="GO" id="GO:0005634">
    <property type="term" value="C:nucleus"/>
    <property type="evidence" value="ECO:0007669"/>
    <property type="project" value="InterPro"/>
</dbReference>
<feature type="compositionally biased region" description="Basic residues" evidence="1">
    <location>
        <begin position="681"/>
        <end position="700"/>
    </location>
</feature>
<feature type="compositionally biased region" description="Acidic residues" evidence="1">
    <location>
        <begin position="177"/>
        <end position="186"/>
    </location>
</feature>
<organism evidence="2 3">
    <name type="scientific">Mycosarcoma maydis</name>
    <name type="common">Corn smut fungus</name>
    <name type="synonym">Ustilago maydis</name>
    <dbReference type="NCBI Taxonomy" id="5270"/>
    <lineage>
        <taxon>Eukaryota</taxon>
        <taxon>Fungi</taxon>
        <taxon>Dikarya</taxon>
        <taxon>Basidiomycota</taxon>
        <taxon>Ustilaginomycotina</taxon>
        <taxon>Ustilaginomycetes</taxon>
        <taxon>Ustilaginales</taxon>
        <taxon>Ustilaginaceae</taxon>
        <taxon>Mycosarcoma</taxon>
    </lineage>
</organism>
<feature type="region of interest" description="Disordered" evidence="1">
    <location>
        <begin position="139"/>
        <end position="201"/>
    </location>
</feature>
<dbReference type="OrthoDB" id="2556491at2759"/>
<gene>
    <name evidence="2" type="ORF">UMAG_04628</name>
</gene>
<feature type="compositionally biased region" description="Polar residues" evidence="1">
    <location>
        <begin position="43"/>
        <end position="55"/>
    </location>
</feature>
<protein>
    <submittedName>
        <fullName evidence="2">Uncharacterized protein</fullName>
    </submittedName>
</protein>
<feature type="region of interest" description="Disordered" evidence="1">
    <location>
        <begin position="658"/>
        <end position="712"/>
    </location>
</feature>
<dbReference type="GeneID" id="23564752"/>
<dbReference type="PANTHER" id="PTHR15992">
    <property type="entry name" value="HOLLIDAY JUNCTION RECOGNITION PROTEIN"/>
    <property type="match status" value="1"/>
</dbReference>
<dbReference type="VEuPathDB" id="FungiDB:UMAG_04628"/>
<feature type="region of interest" description="Disordered" evidence="1">
    <location>
        <begin position="614"/>
        <end position="644"/>
    </location>
</feature>
<feature type="compositionally biased region" description="Polar residues" evidence="1">
    <location>
        <begin position="519"/>
        <end position="528"/>
    </location>
</feature>
<feature type="compositionally biased region" description="Basic and acidic residues" evidence="1">
    <location>
        <begin position="190"/>
        <end position="201"/>
    </location>
</feature>
<dbReference type="AlphaFoldDB" id="A0A0D1DT98"/>
<dbReference type="KEGG" id="uma:UMAG_04628"/>
<dbReference type="InterPro" id="IPR018465">
    <property type="entry name" value="Scm3/HJURP"/>
</dbReference>
<dbReference type="eggNOG" id="ENOG502SCHT">
    <property type="taxonomic scope" value="Eukaryota"/>
</dbReference>
<accession>A0A0D1DT98</accession>
<dbReference type="Pfam" id="PF10384">
    <property type="entry name" value="Scm3"/>
    <property type="match status" value="1"/>
</dbReference>
<dbReference type="RefSeq" id="XP_011390920.1">
    <property type="nucleotide sequence ID" value="XM_011392618.1"/>
</dbReference>
<evidence type="ECO:0000313" key="2">
    <source>
        <dbReference type="EMBL" id="KIS67529.1"/>
    </source>
</evidence>
<feature type="compositionally biased region" description="Basic and acidic residues" evidence="1">
    <location>
        <begin position="139"/>
        <end position="148"/>
    </location>
</feature>
<evidence type="ECO:0000313" key="3">
    <source>
        <dbReference type="Proteomes" id="UP000000561"/>
    </source>
</evidence>
<sequence length="726" mass="78231">MHSAYAPTGSVAGAGPSRPRLEPPNSETRSDLPPKQRKRRRLQFSSQLHSNTVQRYNPDGTETVEYLHQQSTQRLKRKWDSIFERFKDAHLQEQDEIYLGNRANGEPIVVVKDRGSLRSLRQSMEFGVFIKDEELQGWKERPEARETQEQDNGYEDDFDPSHAPLLRLQLAGASSSESEEEEDDPAANDPDLREFLQAEARRKAMLGESGDDEEDEVVDFAHPLSSAQVTARIAPQPLVESAPAPVGASDRTAAQPPSISGAPDLIISSSEDEDDTDVVTVHSDSDEELFDSIRTKRQNIEELVQCTTPFETLPYNDIFALADLLKISDNTSRLYVDLVSDDEDQDVSKQIPEDDVLELTASLPNPLLQALPSKTASADGTVVEVNHPVRDTNPVAIDNLSPISSLFADAPSSPLSELPPSRASSAALNASASTQASASTEASSHNANGVAIIADATSSPSSPLSPSQASSIASNASALTQAASPFQARSPKCNAPTSMRAISPFETPRSMPNDVGTATDASSSPLTQLTPSRASSIAANAPGLTPAVRCLETRALPYSVGVVDRTPERVAAKPLDFALSSPSRPVAAPAVSLPTLQSDPIEPATLERTEHALYHDTHFPRATPTRHLESERDMGTSTSTARSPFKISASCSAPLFRSHLERSRSRSSSASDKHSAPRSSPLRKNHARPSKHAHGTRRKSLANPTCGGPGRCSKTFCFDCASSPHA</sequence>
<proteinExistence type="predicted"/>
<dbReference type="PANTHER" id="PTHR15992:SF5">
    <property type="entry name" value="HOLLIDAY JUNCTION RECOGNITION PROTEIN"/>
    <property type="match status" value="1"/>
</dbReference>
<dbReference type="EMBL" id="CM003152">
    <property type="protein sequence ID" value="KIS67529.1"/>
    <property type="molecule type" value="Genomic_DNA"/>
</dbReference>
<dbReference type="Proteomes" id="UP000000561">
    <property type="component" value="Chromosome 13"/>
</dbReference>